<dbReference type="EMBL" id="ACRO01000026">
    <property type="protein sequence ID" value="EGF87673.1"/>
    <property type="molecule type" value="Genomic_DNA"/>
</dbReference>
<sequence length="332" mass="38257">MDRLFEVTSYASFIVYHIEAMDKIKVPKRVIREYVNLQKTVNNFPQELDYICSFYDEKTGSSGTLFENVVEGNYILSYTGTNFYFDRQKDMYADVVGVCLGQGEHLTPCYRFYTRMKKKYGDDIILTGHSLGGSIVQRVAIEYDVKESVVFNAAPVYLISGIDIFMDKEVDEELYTTRMKKYLRNMKKIAIKKAFFTGSVKRVVSEYDIFTRIAELLSIGYYVGDEIIVKEAGMHGIKSFLDIYKKSFGSSFEGGESQDEYLSSEYKDFGLAEIGILSNFSEERIVELEKQLNILLTSDTVISNLNKNPYNVNFEFFIKAILRNIQKAKEKQ</sequence>
<gene>
    <name evidence="1" type="ORF">HMPREF0428_01345</name>
</gene>
<evidence type="ECO:0000313" key="1">
    <source>
        <dbReference type="EMBL" id="EGF87673.1"/>
    </source>
</evidence>
<reference evidence="1 2" key="1">
    <citation type="submission" date="2011-03" db="EMBL/GenBank/DDBJ databases">
        <title>The Genome Sequence of Gemella haemolysans M341.</title>
        <authorList>
            <consortium name="The Broad Institute Genome Sequencing Platform"/>
            <consortium name="The Broad Institute Genome Sequencing Center for Infectious Disease"/>
            <person name="Earl A."/>
            <person name="Ward D."/>
            <person name="Feldgarden M."/>
            <person name="Gevers D."/>
            <person name="Sibley C.D."/>
            <person name="Field T.R."/>
            <person name="Grinwis M."/>
            <person name="Eshaghurshan C.S."/>
            <person name="Surette M.G."/>
            <person name="Young S.K."/>
            <person name="Zeng Q."/>
            <person name="Gargeya S."/>
            <person name="Fitzgerald M."/>
            <person name="Haas B."/>
            <person name="Abouelleil A."/>
            <person name="Alvarado L."/>
            <person name="Arachchi H.M."/>
            <person name="Berlin A."/>
            <person name="Brown A."/>
            <person name="Chapman S.B."/>
            <person name="Chen Z."/>
            <person name="Dunbar C."/>
            <person name="Freedman E."/>
            <person name="Gearin G."/>
            <person name="Gellesch M."/>
            <person name="Goldberg J."/>
            <person name="Griggs A."/>
            <person name="Gujja S."/>
            <person name="Heilman E.R."/>
            <person name="Heiman D."/>
            <person name="Howarth C."/>
            <person name="Larson L."/>
            <person name="Lui A."/>
            <person name="MacDonald P.J.P."/>
            <person name="Mehta T."/>
            <person name="Montmayeur A."/>
            <person name="Murphy C."/>
            <person name="Neiman D."/>
            <person name="Pearson M."/>
            <person name="Priest M."/>
            <person name="Roberts A."/>
            <person name="Saif S."/>
            <person name="Shea T."/>
            <person name="Shenoy N."/>
            <person name="Sisk P."/>
            <person name="Stolte C."/>
            <person name="Sykes S."/>
            <person name="White J."/>
            <person name="Yandava C."/>
            <person name="Wortman J."/>
            <person name="Nusbaum C."/>
            <person name="Birren B."/>
        </authorList>
    </citation>
    <scope>NUCLEOTIDE SEQUENCE [LARGE SCALE GENOMIC DNA]</scope>
    <source>
        <strain evidence="1 2">M341</strain>
    </source>
</reference>
<evidence type="ECO:0000313" key="2">
    <source>
        <dbReference type="Proteomes" id="UP000004773"/>
    </source>
</evidence>
<name>A0AA87DYA4_9BACL</name>
<protein>
    <recommendedName>
        <fullName evidence="3">DUF2974 domain-containing protein</fullName>
    </recommendedName>
</protein>
<proteinExistence type="predicted"/>
<dbReference type="SUPFAM" id="SSF53474">
    <property type="entry name" value="alpha/beta-Hydrolases"/>
    <property type="match status" value="1"/>
</dbReference>
<evidence type="ECO:0008006" key="3">
    <source>
        <dbReference type="Google" id="ProtNLM"/>
    </source>
</evidence>
<dbReference type="InterPro" id="IPR029058">
    <property type="entry name" value="AB_hydrolase_fold"/>
</dbReference>
<accession>A0AA87DYA4</accession>
<dbReference type="AlphaFoldDB" id="A0AA87DYA4"/>
<dbReference type="Proteomes" id="UP000004773">
    <property type="component" value="Unassembled WGS sequence"/>
</dbReference>
<organism evidence="1 2">
    <name type="scientific">Gemella haemolysans M341</name>
    <dbReference type="NCBI Taxonomy" id="562981"/>
    <lineage>
        <taxon>Bacteria</taxon>
        <taxon>Bacillati</taxon>
        <taxon>Bacillota</taxon>
        <taxon>Bacilli</taxon>
        <taxon>Bacillales</taxon>
        <taxon>Gemellaceae</taxon>
        <taxon>Gemella</taxon>
    </lineage>
</organism>
<dbReference type="RefSeq" id="WP_003147479.1">
    <property type="nucleotide sequence ID" value="NZ_GL883584.1"/>
</dbReference>
<dbReference type="Gene3D" id="3.40.50.1820">
    <property type="entry name" value="alpha/beta hydrolase"/>
    <property type="match status" value="1"/>
</dbReference>
<comment type="caution">
    <text evidence="1">The sequence shown here is derived from an EMBL/GenBank/DDBJ whole genome shotgun (WGS) entry which is preliminary data.</text>
</comment>
<dbReference type="Pfam" id="PF26363">
    <property type="entry name" value="Phospholipase-like"/>
    <property type="match status" value="1"/>
</dbReference>